<evidence type="ECO:0008006" key="5">
    <source>
        <dbReference type="Google" id="ProtNLM"/>
    </source>
</evidence>
<dbReference type="EMBL" id="JAWXXX010000003">
    <property type="protein sequence ID" value="MDX5895554.1"/>
    <property type="molecule type" value="Genomic_DNA"/>
</dbReference>
<evidence type="ECO:0000313" key="2">
    <source>
        <dbReference type="EMBL" id="AHY48281.1"/>
    </source>
</evidence>
<dbReference type="OrthoDB" id="3695326at2"/>
<dbReference type="PATRIC" id="fig|42256.3.peg.3046"/>
<reference evidence="2 4" key="1">
    <citation type="submission" date="2014-03" db="EMBL/GenBank/DDBJ databases">
        <title>Complete genome sequence of the Radio-Resistant Rubrobacter radiotolerans RSPS-4.</title>
        <authorList>
            <person name="Egas C.C."/>
            <person name="Barroso C.C."/>
            <person name="Froufe H.J.C."/>
            <person name="Pacheco J.J."/>
            <person name="Albuquerque L.L."/>
            <person name="da Costa M.M.S."/>
        </authorList>
    </citation>
    <scope>NUCLEOTIDE SEQUENCE [LARGE SCALE GENOMIC DNA]</scope>
    <source>
        <strain evidence="2 4">RSPS-4</strain>
        <plasmid evidence="2 4">2</plasmid>
    </source>
</reference>
<proteinExistence type="predicted"/>
<keyword evidence="2" id="KW-0614">Plasmid</keyword>
<name>A0A023X7T7_RUBRA</name>
<dbReference type="eggNOG" id="ENOG5033D1M">
    <property type="taxonomic scope" value="Bacteria"/>
</dbReference>
<feature type="compositionally biased region" description="Basic and acidic residues" evidence="1">
    <location>
        <begin position="68"/>
        <end position="84"/>
    </location>
</feature>
<dbReference type="AlphaFoldDB" id="A0A023X7T7"/>
<sequence length="84" mass="9479">MANLTITVDEATLKRARLRALEEDTSVNRVLAAYLEEYAGRRREAREAAARISRDARRGGTGSGGRVPRREDVYEERVERYPGA</sequence>
<evidence type="ECO:0000256" key="1">
    <source>
        <dbReference type="SAM" id="MobiDB-lite"/>
    </source>
</evidence>
<accession>A0A023X7T7</accession>
<feature type="compositionally biased region" description="Basic and acidic residues" evidence="1">
    <location>
        <begin position="42"/>
        <end position="58"/>
    </location>
</feature>
<dbReference type="HOGENOM" id="CLU_194540_0_0_11"/>
<feature type="region of interest" description="Disordered" evidence="1">
    <location>
        <begin position="42"/>
        <end position="84"/>
    </location>
</feature>
<organism evidence="2 4">
    <name type="scientific">Rubrobacter radiotolerans</name>
    <name type="common">Arthrobacter radiotolerans</name>
    <dbReference type="NCBI Taxonomy" id="42256"/>
    <lineage>
        <taxon>Bacteria</taxon>
        <taxon>Bacillati</taxon>
        <taxon>Actinomycetota</taxon>
        <taxon>Rubrobacteria</taxon>
        <taxon>Rubrobacterales</taxon>
        <taxon>Rubrobacteraceae</taxon>
        <taxon>Rubrobacter</taxon>
    </lineage>
</organism>
<protein>
    <recommendedName>
        <fullName evidence="5">Ribbon-helix-helix protein, copG family</fullName>
    </recommendedName>
</protein>
<geneLocation type="plasmid" evidence="2">
    <name>2</name>
</geneLocation>
<dbReference type="KEGG" id="rrd:RradSPS_2998"/>
<evidence type="ECO:0000313" key="3">
    <source>
        <dbReference type="EMBL" id="MDX5895554.1"/>
    </source>
</evidence>
<keyword evidence="4" id="KW-1185">Reference proteome</keyword>
<gene>
    <name evidence="2" type="ORF">RradSPS_2998</name>
    <name evidence="3" type="ORF">SIL72_16110</name>
</gene>
<dbReference type="Proteomes" id="UP000025229">
    <property type="component" value="Plasmid 2"/>
</dbReference>
<dbReference type="EMBL" id="CP007516">
    <property type="protein sequence ID" value="AHY48281.1"/>
    <property type="molecule type" value="Genomic_DNA"/>
</dbReference>
<dbReference type="Proteomes" id="UP001281130">
    <property type="component" value="Unassembled WGS sequence"/>
</dbReference>
<dbReference type="RefSeq" id="WP_041339027.1">
    <property type="nucleotide sequence ID" value="NZ_CP007516.1"/>
</dbReference>
<evidence type="ECO:0000313" key="4">
    <source>
        <dbReference type="Proteomes" id="UP000025229"/>
    </source>
</evidence>
<reference evidence="3" key="2">
    <citation type="submission" date="2023-11" db="EMBL/GenBank/DDBJ databases">
        <title>MicrobeMod: A computational toolkit for identifying prokaryotic methylation and restriction-modification with nanopore sequencing.</title>
        <authorList>
            <person name="Crits-Christoph A."/>
            <person name="Kang S.C."/>
            <person name="Lee H."/>
            <person name="Ostrov N."/>
        </authorList>
    </citation>
    <scope>NUCLEOTIDE SEQUENCE</scope>
    <source>
        <strain evidence="3">ATCC 51242</strain>
    </source>
</reference>